<reference evidence="1 2" key="1">
    <citation type="submission" date="2023-07" db="EMBL/GenBank/DDBJ databases">
        <title>Sequencing the genomes of 1000 actinobacteria strains.</title>
        <authorList>
            <person name="Klenk H.-P."/>
        </authorList>
    </citation>
    <scope>NUCLEOTIDE SEQUENCE [LARGE SCALE GENOMIC DNA]</scope>
    <source>
        <strain evidence="1 2">DSM 45554</strain>
    </source>
</reference>
<sequence>MVTVGVWDIAPAWLEQLTPGGVLVVPLRARHASECWSIAFHHEGDLLIGESSLVCGFVDIQGTAGLDPDTARITGPNGAAAVARSWDQGTDLSRLPETFPGERVLVQSGVVMPPPGLFVGLRTRLAYELPGLVDLTFEDHDQLEQDDWRWMRLGHVDGESFAVLCFEPAGDTEGGSRLGAVGFGPRGEQAALTLVDHIEAWGQDGMPQRAAHVYRPVGSTASLTGRILSLEHGDLAVTQHHDGAEDI</sequence>
<accession>A0ABU2CIH1</accession>
<evidence type="ECO:0000313" key="2">
    <source>
        <dbReference type="Proteomes" id="UP001183585"/>
    </source>
</evidence>
<proteinExistence type="predicted"/>
<name>A0ABU2CIH1_9MICO</name>
<keyword evidence="2" id="KW-1185">Reference proteome</keyword>
<evidence type="ECO:0000313" key="1">
    <source>
        <dbReference type="EMBL" id="MDR7381121.1"/>
    </source>
</evidence>
<organism evidence="1 2">
    <name type="scientific">Promicromonospora iranensis</name>
    <dbReference type="NCBI Taxonomy" id="1105144"/>
    <lineage>
        <taxon>Bacteria</taxon>
        <taxon>Bacillati</taxon>
        <taxon>Actinomycetota</taxon>
        <taxon>Actinomycetes</taxon>
        <taxon>Micrococcales</taxon>
        <taxon>Promicromonosporaceae</taxon>
        <taxon>Promicromonospora</taxon>
    </lineage>
</organism>
<dbReference type="EMBL" id="JAVDYE010000001">
    <property type="protein sequence ID" value="MDR7381121.1"/>
    <property type="molecule type" value="Genomic_DNA"/>
</dbReference>
<dbReference type="RefSeq" id="WP_274997708.1">
    <property type="nucleotide sequence ID" value="NZ_JAJQQP010000017.1"/>
</dbReference>
<protein>
    <submittedName>
        <fullName evidence="1">Uncharacterized protein</fullName>
    </submittedName>
</protein>
<dbReference type="InterPro" id="IPR029063">
    <property type="entry name" value="SAM-dependent_MTases_sf"/>
</dbReference>
<dbReference type="Gene3D" id="3.40.50.150">
    <property type="entry name" value="Vaccinia Virus protein VP39"/>
    <property type="match status" value="1"/>
</dbReference>
<gene>
    <name evidence="1" type="ORF">J2S48_000636</name>
</gene>
<comment type="caution">
    <text evidence="1">The sequence shown here is derived from an EMBL/GenBank/DDBJ whole genome shotgun (WGS) entry which is preliminary data.</text>
</comment>
<dbReference type="Proteomes" id="UP001183585">
    <property type="component" value="Unassembled WGS sequence"/>
</dbReference>